<feature type="compositionally biased region" description="Basic and acidic residues" evidence="1">
    <location>
        <begin position="78"/>
        <end position="88"/>
    </location>
</feature>
<feature type="region of interest" description="Disordered" evidence="1">
    <location>
        <begin position="74"/>
        <end position="97"/>
    </location>
</feature>
<proteinExistence type="predicted"/>
<dbReference type="EMBL" id="BAABAL010000005">
    <property type="protein sequence ID" value="GAA3992211.1"/>
    <property type="molecule type" value="Genomic_DNA"/>
</dbReference>
<protein>
    <recommendedName>
        <fullName evidence="5">DUF3558 domain-containing protein</fullName>
    </recommendedName>
</protein>
<keyword evidence="4" id="KW-1185">Reference proteome</keyword>
<evidence type="ECO:0000256" key="1">
    <source>
        <dbReference type="SAM" id="MobiDB-lite"/>
    </source>
</evidence>
<organism evidence="3 4">
    <name type="scientific">Allokutzneria multivorans</name>
    <dbReference type="NCBI Taxonomy" id="1142134"/>
    <lineage>
        <taxon>Bacteria</taxon>
        <taxon>Bacillati</taxon>
        <taxon>Actinomycetota</taxon>
        <taxon>Actinomycetes</taxon>
        <taxon>Pseudonocardiales</taxon>
        <taxon>Pseudonocardiaceae</taxon>
        <taxon>Allokutzneria</taxon>
    </lineage>
</organism>
<accession>A0ABP7R3X7</accession>
<evidence type="ECO:0000313" key="4">
    <source>
        <dbReference type="Proteomes" id="UP001501747"/>
    </source>
</evidence>
<keyword evidence="2" id="KW-0732">Signal</keyword>
<feature type="compositionally biased region" description="Low complexity" evidence="1">
    <location>
        <begin position="31"/>
        <end position="45"/>
    </location>
</feature>
<name>A0ABP7R3X7_9PSEU</name>
<dbReference type="Pfam" id="PF12079">
    <property type="entry name" value="DUF3558"/>
    <property type="match status" value="1"/>
</dbReference>
<dbReference type="InterPro" id="IPR024520">
    <property type="entry name" value="DUF3558"/>
</dbReference>
<dbReference type="PROSITE" id="PS51257">
    <property type="entry name" value="PROKAR_LIPOPROTEIN"/>
    <property type="match status" value="1"/>
</dbReference>
<evidence type="ECO:0000313" key="3">
    <source>
        <dbReference type="EMBL" id="GAA3992211.1"/>
    </source>
</evidence>
<comment type="caution">
    <text evidence="3">The sequence shown here is derived from an EMBL/GenBank/DDBJ whole genome shotgun (WGS) entry which is preliminary data.</text>
</comment>
<evidence type="ECO:0000256" key="2">
    <source>
        <dbReference type="SAM" id="SignalP"/>
    </source>
</evidence>
<gene>
    <name evidence="3" type="ORF">GCM10022247_09170</name>
</gene>
<sequence length="200" mass="21475">MTRRSLSFLATLALLSTLTACGGNKIDGAHSSTAATPSTSVAPRPLGSRPKDVSLKEVDPCQVLTDEQLQQLRYSKTRRPDKGNRLDEPQCSVGNSFGPPPNLSSLISLVVNEDISAWLTPERQGGLASSNKITVAGFPALEMTGKRLKDDCQVVVDVADGQYLDVFSTTARERGTSPEPFCVEARRVAEMAVQTLLARS</sequence>
<reference evidence="4" key="1">
    <citation type="journal article" date="2019" name="Int. J. Syst. Evol. Microbiol.">
        <title>The Global Catalogue of Microorganisms (GCM) 10K type strain sequencing project: providing services to taxonomists for standard genome sequencing and annotation.</title>
        <authorList>
            <consortium name="The Broad Institute Genomics Platform"/>
            <consortium name="The Broad Institute Genome Sequencing Center for Infectious Disease"/>
            <person name="Wu L."/>
            <person name="Ma J."/>
        </authorList>
    </citation>
    <scope>NUCLEOTIDE SEQUENCE [LARGE SCALE GENOMIC DNA]</scope>
    <source>
        <strain evidence="4">JCM 17342</strain>
    </source>
</reference>
<dbReference type="Proteomes" id="UP001501747">
    <property type="component" value="Unassembled WGS sequence"/>
</dbReference>
<dbReference type="RefSeq" id="WP_344871256.1">
    <property type="nucleotide sequence ID" value="NZ_BAABAL010000005.1"/>
</dbReference>
<feature type="signal peptide" evidence="2">
    <location>
        <begin position="1"/>
        <end position="22"/>
    </location>
</feature>
<feature type="chain" id="PRO_5045789937" description="DUF3558 domain-containing protein" evidence="2">
    <location>
        <begin position="23"/>
        <end position="200"/>
    </location>
</feature>
<feature type="region of interest" description="Disordered" evidence="1">
    <location>
        <begin position="29"/>
        <end position="53"/>
    </location>
</feature>
<evidence type="ECO:0008006" key="5">
    <source>
        <dbReference type="Google" id="ProtNLM"/>
    </source>
</evidence>